<proteinExistence type="predicted"/>
<dbReference type="Pfam" id="PF10677">
    <property type="entry name" value="DUF2490"/>
    <property type="match status" value="1"/>
</dbReference>
<gene>
    <name evidence="1" type="ORF">CLV91_2807</name>
</gene>
<protein>
    <submittedName>
        <fullName evidence="1">Uncharacterized protein DUF2490</fullName>
    </submittedName>
</protein>
<dbReference type="AlphaFoldDB" id="A0A495DTQ9"/>
<keyword evidence="2" id="KW-1185">Reference proteome</keyword>
<evidence type="ECO:0000313" key="2">
    <source>
        <dbReference type="Proteomes" id="UP000269412"/>
    </source>
</evidence>
<dbReference type="OrthoDB" id="1118734at2"/>
<reference evidence="1 2" key="1">
    <citation type="submission" date="2018-10" db="EMBL/GenBank/DDBJ databases">
        <title>Genomic Encyclopedia of Archaeal and Bacterial Type Strains, Phase II (KMG-II): from individual species to whole genera.</title>
        <authorList>
            <person name="Goeker M."/>
        </authorList>
    </citation>
    <scope>NUCLEOTIDE SEQUENCE [LARGE SCALE GENOMIC DNA]</scope>
    <source>
        <strain evidence="1 2">DSM 25230</strain>
    </source>
</reference>
<organism evidence="1 2">
    <name type="scientific">Maribacter vaceletii</name>
    <dbReference type="NCBI Taxonomy" id="1206816"/>
    <lineage>
        <taxon>Bacteria</taxon>
        <taxon>Pseudomonadati</taxon>
        <taxon>Bacteroidota</taxon>
        <taxon>Flavobacteriia</taxon>
        <taxon>Flavobacteriales</taxon>
        <taxon>Flavobacteriaceae</taxon>
        <taxon>Maribacter</taxon>
    </lineage>
</organism>
<dbReference type="EMBL" id="RBIQ01000010">
    <property type="protein sequence ID" value="RKR08041.1"/>
    <property type="molecule type" value="Genomic_DNA"/>
</dbReference>
<name>A0A495DTQ9_9FLAO</name>
<comment type="caution">
    <text evidence="1">The sequence shown here is derived from an EMBL/GenBank/DDBJ whole genome shotgun (WGS) entry which is preliminary data.</text>
</comment>
<sequence length="238" mass="28246">MIKFRKRADYNRLNKTFKKGVTILLLLVSFFNYAQDQEDLLGSWFILSGSNKISNKFSIPTLSILRHYKLISNYEFAFFRTGLTYAVKKNFLTTVGVAYLDSEAYIGNEFGGHTKQFWVYEELVFKSKYKNTLISNRIRLESRWIDKVGENLVNNRIRYRLQAKIPLENSFYFKISNEYFVNLKAPHFNQNRFFIGLGYNLTKSVKVDVGYMKNTFKKSNYDRIQLAVYFKTDFRKNK</sequence>
<evidence type="ECO:0000313" key="1">
    <source>
        <dbReference type="EMBL" id="RKR08041.1"/>
    </source>
</evidence>
<dbReference type="InterPro" id="IPR019619">
    <property type="entry name" value="DUF2490"/>
</dbReference>
<dbReference type="Proteomes" id="UP000269412">
    <property type="component" value="Unassembled WGS sequence"/>
</dbReference>
<dbReference type="RefSeq" id="WP_121068806.1">
    <property type="nucleotide sequence ID" value="NZ_RBIQ01000010.1"/>
</dbReference>
<accession>A0A495DTQ9</accession>